<sequence length="294" mass="31380">MTTASTSSARSADLQESLFLLNQRFPERAVEVNGSVVSYRTCGSGPAIVLLHGIGSGAASWLPCALRLAEEATVIAWNAPGYGASSMLSSQSPTGTEYAARLEQLLAALGIEQCVLVGHSLGAIMAAAYVASGTTRISRLVLISPAQGYGSEEKRARGEAVAQERMTALQTLGIAGMAEHRSRRMLSENASDAQRAWVRWNMQQLHPEGYTQAVHLLCGDDIYRYARRGMPGAVYCGSADAITTPQDSRELAREIELPFALIDGAGHACYVEQADAVASAILENSTSNQIQHHE</sequence>
<dbReference type="Proteomes" id="UP000265955">
    <property type="component" value="Unassembled WGS sequence"/>
</dbReference>
<dbReference type="OrthoDB" id="9780765at2"/>
<evidence type="ECO:0000313" key="3">
    <source>
        <dbReference type="Proteomes" id="UP000265955"/>
    </source>
</evidence>
<dbReference type="PANTHER" id="PTHR43798:SF33">
    <property type="entry name" value="HYDROLASE, PUTATIVE (AFU_ORTHOLOGUE AFUA_2G14860)-RELATED"/>
    <property type="match status" value="1"/>
</dbReference>
<keyword evidence="3" id="KW-1185">Reference proteome</keyword>
<dbReference type="EMBL" id="QYUO01000003">
    <property type="protein sequence ID" value="RJF92228.1"/>
    <property type="molecule type" value="Genomic_DNA"/>
</dbReference>
<protein>
    <submittedName>
        <fullName evidence="2">Alpha/beta hydrolase</fullName>
    </submittedName>
</protein>
<dbReference type="Gene3D" id="3.40.50.1820">
    <property type="entry name" value="alpha/beta hydrolase"/>
    <property type="match status" value="1"/>
</dbReference>
<accession>A0A3A3FIL1</accession>
<dbReference type="RefSeq" id="WP_119772114.1">
    <property type="nucleotide sequence ID" value="NZ_QYUO01000003.1"/>
</dbReference>
<keyword evidence="2" id="KW-0378">Hydrolase</keyword>
<name>A0A3A3FIL1_9BURK</name>
<organism evidence="2 3">
    <name type="scientific">Noviherbaspirillum saxi</name>
    <dbReference type="NCBI Taxonomy" id="2320863"/>
    <lineage>
        <taxon>Bacteria</taxon>
        <taxon>Pseudomonadati</taxon>
        <taxon>Pseudomonadota</taxon>
        <taxon>Betaproteobacteria</taxon>
        <taxon>Burkholderiales</taxon>
        <taxon>Oxalobacteraceae</taxon>
        <taxon>Noviherbaspirillum</taxon>
    </lineage>
</organism>
<dbReference type="InterPro" id="IPR029058">
    <property type="entry name" value="AB_hydrolase_fold"/>
</dbReference>
<evidence type="ECO:0000313" key="2">
    <source>
        <dbReference type="EMBL" id="RJF92228.1"/>
    </source>
</evidence>
<dbReference type="Pfam" id="PF12697">
    <property type="entry name" value="Abhydrolase_6"/>
    <property type="match status" value="1"/>
</dbReference>
<gene>
    <name evidence="2" type="ORF">D3871_26710</name>
</gene>
<dbReference type="InterPro" id="IPR050266">
    <property type="entry name" value="AB_hydrolase_sf"/>
</dbReference>
<feature type="domain" description="AB hydrolase-1" evidence="1">
    <location>
        <begin position="48"/>
        <end position="280"/>
    </location>
</feature>
<dbReference type="GO" id="GO:0016020">
    <property type="term" value="C:membrane"/>
    <property type="evidence" value="ECO:0007669"/>
    <property type="project" value="TreeGrafter"/>
</dbReference>
<dbReference type="SUPFAM" id="SSF53474">
    <property type="entry name" value="alpha/beta-Hydrolases"/>
    <property type="match status" value="1"/>
</dbReference>
<dbReference type="PANTHER" id="PTHR43798">
    <property type="entry name" value="MONOACYLGLYCEROL LIPASE"/>
    <property type="match status" value="1"/>
</dbReference>
<reference evidence="3" key="1">
    <citation type="submission" date="2018-09" db="EMBL/GenBank/DDBJ databases">
        <authorList>
            <person name="Zhu H."/>
        </authorList>
    </citation>
    <scope>NUCLEOTIDE SEQUENCE [LARGE SCALE GENOMIC DNA]</scope>
    <source>
        <strain evidence="3">K1R23-30</strain>
    </source>
</reference>
<dbReference type="InterPro" id="IPR000073">
    <property type="entry name" value="AB_hydrolase_1"/>
</dbReference>
<comment type="caution">
    <text evidence="2">The sequence shown here is derived from an EMBL/GenBank/DDBJ whole genome shotgun (WGS) entry which is preliminary data.</text>
</comment>
<evidence type="ECO:0000259" key="1">
    <source>
        <dbReference type="Pfam" id="PF12697"/>
    </source>
</evidence>
<dbReference type="AlphaFoldDB" id="A0A3A3FIL1"/>
<proteinExistence type="predicted"/>
<dbReference type="GO" id="GO:0016787">
    <property type="term" value="F:hydrolase activity"/>
    <property type="evidence" value="ECO:0007669"/>
    <property type="project" value="UniProtKB-KW"/>
</dbReference>